<gene>
    <name evidence="3" type="ORF">EVG20_g4674</name>
</gene>
<evidence type="ECO:0000256" key="2">
    <source>
        <dbReference type="SAM" id="MobiDB-lite"/>
    </source>
</evidence>
<feature type="coiled-coil region" evidence="1">
    <location>
        <begin position="227"/>
        <end position="254"/>
    </location>
</feature>
<protein>
    <submittedName>
        <fullName evidence="3">Uncharacterized protein</fullName>
    </submittedName>
</protein>
<feature type="coiled-coil region" evidence="1">
    <location>
        <begin position="290"/>
        <end position="328"/>
    </location>
</feature>
<sequence length="373" mass="42451">MWPHTYSSRHEMRSLPSAVNHRTQLARRCNSPQPVQDFRIPGFGPPIHTLRSKLSIQDLLNHEEPDSTISVPPKAAAPRGFLPLAYSPEAASNTFTRSSDLRHRDEHGAQDSDRGSFLKPYVRPADSEAANTRVRLPEKRRESCSPPWAEEQWRARRRSEEPETDDEEQDEEPYFDKGKRKGRVRSVKRRLQSLRAGGRGGQSTARVAQAEGRSKGGRGEHNNSTVLIAANVYIDELEQEVQGLTEELEDMAQELDRSIPWKDALEARLEWRRVRFEEFKAELQSDRAVLEAHKANVEAHEAKLQEAREEMEAEKAQLVARDARLKESDARWADSNAKWAESEAQLKKLEMMLTGLKLSSSEDDKGRARSCSV</sequence>
<feature type="compositionally biased region" description="Basic and acidic residues" evidence="2">
    <location>
        <begin position="151"/>
        <end position="161"/>
    </location>
</feature>
<evidence type="ECO:0000313" key="4">
    <source>
        <dbReference type="Proteomes" id="UP000298327"/>
    </source>
</evidence>
<dbReference type="Proteomes" id="UP000298327">
    <property type="component" value="Unassembled WGS sequence"/>
</dbReference>
<dbReference type="EMBL" id="SEOQ01000250">
    <property type="protein sequence ID" value="TFY66413.1"/>
    <property type="molecule type" value="Genomic_DNA"/>
</dbReference>
<feature type="compositionally biased region" description="Acidic residues" evidence="2">
    <location>
        <begin position="162"/>
        <end position="173"/>
    </location>
</feature>
<reference evidence="3 4" key="1">
    <citation type="submission" date="2019-02" db="EMBL/GenBank/DDBJ databases">
        <title>Genome sequencing of the rare red list fungi Dentipellis fragilis.</title>
        <authorList>
            <person name="Buettner E."/>
            <person name="Kellner H."/>
        </authorList>
    </citation>
    <scope>NUCLEOTIDE SEQUENCE [LARGE SCALE GENOMIC DNA]</scope>
    <source>
        <strain evidence="3 4">DSM 105465</strain>
    </source>
</reference>
<feature type="compositionally biased region" description="Basic and acidic residues" evidence="2">
    <location>
        <begin position="99"/>
        <end position="116"/>
    </location>
</feature>
<proteinExistence type="predicted"/>
<evidence type="ECO:0000313" key="3">
    <source>
        <dbReference type="EMBL" id="TFY66413.1"/>
    </source>
</evidence>
<comment type="caution">
    <text evidence="3">The sequence shown here is derived from an EMBL/GenBank/DDBJ whole genome shotgun (WGS) entry which is preliminary data.</text>
</comment>
<feature type="compositionally biased region" description="Basic residues" evidence="2">
    <location>
        <begin position="178"/>
        <end position="192"/>
    </location>
</feature>
<keyword evidence="1" id="KW-0175">Coiled coil</keyword>
<name>A0A4Y9YXR0_9AGAM</name>
<accession>A0A4Y9YXR0</accession>
<feature type="region of interest" description="Disordered" evidence="2">
    <location>
        <begin position="93"/>
        <end position="221"/>
    </location>
</feature>
<keyword evidence="4" id="KW-1185">Reference proteome</keyword>
<organism evidence="3 4">
    <name type="scientific">Dentipellis fragilis</name>
    <dbReference type="NCBI Taxonomy" id="205917"/>
    <lineage>
        <taxon>Eukaryota</taxon>
        <taxon>Fungi</taxon>
        <taxon>Dikarya</taxon>
        <taxon>Basidiomycota</taxon>
        <taxon>Agaricomycotina</taxon>
        <taxon>Agaricomycetes</taxon>
        <taxon>Russulales</taxon>
        <taxon>Hericiaceae</taxon>
        <taxon>Dentipellis</taxon>
    </lineage>
</organism>
<feature type="compositionally biased region" description="Basic and acidic residues" evidence="2">
    <location>
        <begin position="212"/>
        <end position="221"/>
    </location>
</feature>
<dbReference type="AlphaFoldDB" id="A0A4Y9YXR0"/>
<evidence type="ECO:0000256" key="1">
    <source>
        <dbReference type="SAM" id="Coils"/>
    </source>
</evidence>